<keyword evidence="1" id="KW-0472">Membrane</keyword>
<dbReference type="AlphaFoldDB" id="A0A1I6J2G4"/>
<dbReference type="PANTHER" id="PTHR43471:SF1">
    <property type="entry name" value="ABC TRANSPORTER PERMEASE PROTEIN NOSY-RELATED"/>
    <property type="match status" value="1"/>
</dbReference>
<reference evidence="3" key="1">
    <citation type="submission" date="2016-10" db="EMBL/GenBank/DDBJ databases">
        <authorList>
            <person name="Varghese N."/>
            <person name="Submissions S."/>
        </authorList>
    </citation>
    <scope>NUCLEOTIDE SEQUENCE [LARGE SCALE GENOMIC DNA]</scope>
    <source>
        <strain evidence="3">DSM 19891</strain>
    </source>
</reference>
<feature type="transmembrane region" description="Helical" evidence="1">
    <location>
        <begin position="253"/>
        <end position="275"/>
    </location>
</feature>
<dbReference type="RefSeq" id="WP_091903086.1">
    <property type="nucleotide sequence ID" value="NZ_FOYX01000002.1"/>
</dbReference>
<evidence type="ECO:0000313" key="2">
    <source>
        <dbReference type="EMBL" id="SFR73215.1"/>
    </source>
</evidence>
<keyword evidence="1" id="KW-1133">Transmembrane helix</keyword>
<feature type="transmembrane region" description="Helical" evidence="1">
    <location>
        <begin position="181"/>
        <end position="205"/>
    </location>
</feature>
<dbReference type="GO" id="GO:0140359">
    <property type="term" value="F:ABC-type transporter activity"/>
    <property type="evidence" value="ECO:0007669"/>
    <property type="project" value="InterPro"/>
</dbReference>
<name>A0A1I6J2G4_9FLAO</name>
<feature type="transmembrane region" description="Helical" evidence="1">
    <location>
        <begin position="21"/>
        <end position="42"/>
    </location>
</feature>
<dbReference type="STRING" id="440514.SAMN04488010_2216"/>
<dbReference type="Proteomes" id="UP000199462">
    <property type="component" value="Unassembled WGS sequence"/>
</dbReference>
<dbReference type="Pfam" id="PF12040">
    <property type="entry name" value="DUF3526"/>
    <property type="match status" value="1"/>
</dbReference>
<keyword evidence="1" id="KW-0812">Transmembrane</keyword>
<evidence type="ECO:0000313" key="3">
    <source>
        <dbReference type="Proteomes" id="UP000199462"/>
    </source>
</evidence>
<evidence type="ECO:0000256" key="1">
    <source>
        <dbReference type="SAM" id="Phobius"/>
    </source>
</evidence>
<feature type="transmembrane region" description="Helical" evidence="1">
    <location>
        <begin position="452"/>
        <end position="470"/>
    </location>
</feature>
<feature type="transmembrane region" description="Helical" evidence="1">
    <location>
        <begin position="217"/>
        <end position="241"/>
    </location>
</feature>
<organism evidence="2 3">
    <name type="scientific">Maribacter stanieri</name>
    <dbReference type="NCBI Taxonomy" id="440514"/>
    <lineage>
        <taxon>Bacteria</taxon>
        <taxon>Pseudomonadati</taxon>
        <taxon>Bacteroidota</taxon>
        <taxon>Flavobacteriia</taxon>
        <taxon>Flavobacteriales</taxon>
        <taxon>Flavobacteriaceae</taxon>
        <taxon>Maribacter</taxon>
    </lineage>
</organism>
<dbReference type="EMBL" id="FOYX01000002">
    <property type="protein sequence ID" value="SFR73215.1"/>
    <property type="molecule type" value="Genomic_DNA"/>
</dbReference>
<feature type="transmembrane region" description="Helical" evidence="1">
    <location>
        <begin position="130"/>
        <end position="153"/>
    </location>
</feature>
<gene>
    <name evidence="2" type="ORF">SAMN04488010_2216</name>
</gene>
<dbReference type="PANTHER" id="PTHR43471">
    <property type="entry name" value="ABC TRANSPORTER PERMEASE"/>
    <property type="match status" value="1"/>
</dbReference>
<keyword evidence="3" id="KW-1185">Reference proteome</keyword>
<dbReference type="Pfam" id="PF12679">
    <property type="entry name" value="ABC2_membrane_2"/>
    <property type="match status" value="1"/>
</dbReference>
<proteinExistence type="predicted"/>
<protein>
    <submittedName>
        <fullName evidence="2">ABC-2 type transport system permease protein</fullName>
    </submittedName>
</protein>
<sequence length="479" mass="54370">MRKNVIFLLAHQLCKDVFRSKVMVVALGLMILLVCFSGYSGWENYHDQNYARDAIQDEVQESWENNPDKHPHRMAHYGSFALRIKHILSVFDLGMENFVGNAVFLEAHKQNTVNFSEASMSTGLLRFGEVSLAMLLKVIVPLLIFYLGFATIAEERENGTLKLLIGQGITRKEIVCGKWLGLYNLSLIFLIPIFLILLCFVLFGTHDTSSGTSLMRYGVLLLSYVLFFGILSAITILVSAFSATAKSALVKLLGVWLLFVIIVPKSLQAIGYYLYPTPSKIEMETAVEHDLSLQGDSHNPDDAHFKAIKDSVLLANNVSSTNDLPFNYGGFIMAKGETLSTKIYLEHQDRLYKVYAKQNNLERYSAFINPYTAIKNISMAFSGTDFQSFLHFKDMAETYRYNLAQEMNQLQMEFIPNSGKAGPNTISSDFWKEFPPFQYQFMSIRKVFQNELISILALLFWGFILFYGLFKLSNNLKAI</sequence>
<accession>A0A1I6J2G4</accession>
<dbReference type="InterPro" id="IPR021913">
    <property type="entry name" value="DUF3526"/>
</dbReference>
<dbReference type="GO" id="GO:0005886">
    <property type="term" value="C:plasma membrane"/>
    <property type="evidence" value="ECO:0007669"/>
    <property type="project" value="UniProtKB-SubCell"/>
</dbReference>